<feature type="compositionally biased region" description="Polar residues" evidence="1">
    <location>
        <begin position="143"/>
        <end position="160"/>
    </location>
</feature>
<organism evidence="2 3">
    <name type="scientific">Lichenicola cladoniae</name>
    <dbReference type="NCBI Taxonomy" id="1484109"/>
    <lineage>
        <taxon>Bacteria</taxon>
        <taxon>Pseudomonadati</taxon>
        <taxon>Pseudomonadota</taxon>
        <taxon>Alphaproteobacteria</taxon>
        <taxon>Acetobacterales</taxon>
        <taxon>Acetobacteraceae</taxon>
        <taxon>Lichenicola</taxon>
    </lineage>
</organism>
<feature type="region of interest" description="Disordered" evidence="1">
    <location>
        <begin position="142"/>
        <end position="190"/>
    </location>
</feature>
<name>A0A6M8HS22_9PROT</name>
<dbReference type="KEGG" id="lck:HN018_15835"/>
<dbReference type="EMBL" id="CP053708">
    <property type="protein sequence ID" value="QKE91319.1"/>
    <property type="molecule type" value="Genomic_DNA"/>
</dbReference>
<keyword evidence="3" id="KW-1185">Reference proteome</keyword>
<accession>A0A6M8HS22</accession>
<evidence type="ECO:0008006" key="4">
    <source>
        <dbReference type="Google" id="ProtNLM"/>
    </source>
</evidence>
<protein>
    <recommendedName>
        <fullName evidence="4">Lipoprotein</fullName>
    </recommendedName>
</protein>
<evidence type="ECO:0000256" key="1">
    <source>
        <dbReference type="SAM" id="MobiDB-lite"/>
    </source>
</evidence>
<gene>
    <name evidence="2" type="ORF">HN018_15835</name>
</gene>
<evidence type="ECO:0000313" key="2">
    <source>
        <dbReference type="EMBL" id="QKE91319.1"/>
    </source>
</evidence>
<sequence length="190" mass="19956">MRLHIHPVRPTLLTFLLASLLGGCAVEDSHISHSAQTRLLGLSEVDLEACLGVPDQHATFDTTDILTYFATSSSSTSYSLPIVGGIGLSNGGYCHATFRLDRGRVTQLLYSGEKNATMAPDSYCAPIFRTCMNWLSQHKDLRSSTAADQGTQKNSANGSSAIPPGATSAAPQPGASTAALPANVPTPTPR</sequence>
<dbReference type="RefSeq" id="WP_171833157.1">
    <property type="nucleotide sequence ID" value="NZ_CP053708.1"/>
</dbReference>
<dbReference type="AlphaFoldDB" id="A0A6M8HS22"/>
<dbReference type="Proteomes" id="UP000500767">
    <property type="component" value="Chromosome"/>
</dbReference>
<reference evidence="2 3" key="1">
    <citation type="journal article" date="2014" name="World J. Microbiol. Biotechnol.">
        <title>Biodiversity and physiological characteristics of Antarctic and Arctic lichens-associated bacteria.</title>
        <authorList>
            <person name="Lee Y.M."/>
            <person name="Kim E.H."/>
            <person name="Lee H.K."/>
            <person name="Hong S.G."/>
        </authorList>
    </citation>
    <scope>NUCLEOTIDE SEQUENCE [LARGE SCALE GENOMIC DNA]</scope>
    <source>
        <strain evidence="2 3">PAMC 26569</strain>
    </source>
</reference>
<evidence type="ECO:0000313" key="3">
    <source>
        <dbReference type="Proteomes" id="UP000500767"/>
    </source>
</evidence>
<proteinExistence type="predicted"/>
<dbReference type="PROSITE" id="PS51257">
    <property type="entry name" value="PROKAR_LIPOPROTEIN"/>
    <property type="match status" value="1"/>
</dbReference>